<dbReference type="Pfam" id="PF04535">
    <property type="entry name" value="CASP_dom"/>
    <property type="match status" value="1"/>
</dbReference>
<evidence type="ECO:0000256" key="8">
    <source>
        <dbReference type="RuleBase" id="RU361233"/>
    </source>
</evidence>
<comment type="subunit">
    <text evidence="3 8">Homodimer and heterodimers.</text>
</comment>
<dbReference type="GO" id="GO:0005886">
    <property type="term" value="C:plasma membrane"/>
    <property type="evidence" value="ECO:0007669"/>
    <property type="project" value="UniProtKB-SubCell"/>
</dbReference>
<dbReference type="KEGG" id="soe:110788005"/>
<proteinExistence type="inferred from homology"/>
<keyword evidence="6 8" id="KW-1133">Transmembrane helix</keyword>
<keyword evidence="7 8" id="KW-0472">Membrane</keyword>
<evidence type="ECO:0000256" key="3">
    <source>
        <dbReference type="ARBA" id="ARBA00011489"/>
    </source>
</evidence>
<accession>A0A9R0IHQ8</accession>
<evidence type="ECO:0000256" key="1">
    <source>
        <dbReference type="ARBA" id="ARBA00004651"/>
    </source>
</evidence>
<dbReference type="InterPro" id="IPR006702">
    <property type="entry name" value="CASP_dom"/>
</dbReference>
<dbReference type="PANTHER" id="PTHR33573:SF30">
    <property type="entry name" value="CASP-LIKE PROTEIN 2C1-RELATED"/>
    <property type="match status" value="1"/>
</dbReference>
<feature type="transmembrane region" description="Helical" evidence="8">
    <location>
        <begin position="142"/>
        <end position="165"/>
    </location>
</feature>
<dbReference type="GeneID" id="110788005"/>
<keyword evidence="4 8" id="KW-1003">Cell membrane</keyword>
<dbReference type="InterPro" id="IPR006459">
    <property type="entry name" value="CASP/CASPL"/>
</dbReference>
<organism evidence="10 11">
    <name type="scientific">Spinacia oleracea</name>
    <name type="common">Spinach</name>
    <dbReference type="NCBI Taxonomy" id="3562"/>
    <lineage>
        <taxon>Eukaryota</taxon>
        <taxon>Viridiplantae</taxon>
        <taxon>Streptophyta</taxon>
        <taxon>Embryophyta</taxon>
        <taxon>Tracheophyta</taxon>
        <taxon>Spermatophyta</taxon>
        <taxon>Magnoliopsida</taxon>
        <taxon>eudicotyledons</taxon>
        <taxon>Gunneridae</taxon>
        <taxon>Pentapetalae</taxon>
        <taxon>Caryophyllales</taxon>
        <taxon>Chenopodiaceae</taxon>
        <taxon>Chenopodioideae</taxon>
        <taxon>Anserineae</taxon>
        <taxon>Spinacia</taxon>
    </lineage>
</organism>
<evidence type="ECO:0000313" key="11">
    <source>
        <dbReference type="RefSeq" id="XP_021848329.1"/>
    </source>
</evidence>
<comment type="similarity">
    <text evidence="2 8">Belongs to the Casparian strip membrane proteins (CASP) family.</text>
</comment>
<keyword evidence="5 8" id="KW-0812">Transmembrane</keyword>
<dbReference type="PANTHER" id="PTHR33573">
    <property type="entry name" value="CASP-LIKE PROTEIN 4A4"/>
    <property type="match status" value="1"/>
</dbReference>
<feature type="transmembrane region" description="Helical" evidence="8">
    <location>
        <begin position="6"/>
        <end position="25"/>
    </location>
</feature>
<evidence type="ECO:0000256" key="5">
    <source>
        <dbReference type="ARBA" id="ARBA00022692"/>
    </source>
</evidence>
<evidence type="ECO:0000256" key="7">
    <source>
        <dbReference type="ARBA" id="ARBA00023136"/>
    </source>
</evidence>
<dbReference type="NCBIfam" id="TIGR01569">
    <property type="entry name" value="A_tha_TIGR01569"/>
    <property type="match status" value="1"/>
</dbReference>
<feature type="domain" description="Casparian strip membrane protein" evidence="9">
    <location>
        <begin position="4"/>
        <end position="154"/>
    </location>
</feature>
<reference evidence="10" key="1">
    <citation type="journal article" date="2021" name="Nat. Commun.">
        <title>Genomic analyses provide insights into spinach domestication and the genetic basis of agronomic traits.</title>
        <authorList>
            <person name="Cai X."/>
            <person name="Sun X."/>
            <person name="Xu C."/>
            <person name="Sun H."/>
            <person name="Wang X."/>
            <person name="Ge C."/>
            <person name="Zhang Z."/>
            <person name="Wang Q."/>
            <person name="Fei Z."/>
            <person name="Jiao C."/>
            <person name="Wang Q."/>
        </authorList>
    </citation>
    <scope>NUCLEOTIDE SEQUENCE [LARGE SCALE GENOMIC DNA]</scope>
    <source>
        <strain evidence="10">cv. Varoflay</strain>
    </source>
</reference>
<dbReference type="OrthoDB" id="689315at2759"/>
<evidence type="ECO:0000256" key="2">
    <source>
        <dbReference type="ARBA" id="ARBA00007651"/>
    </source>
</evidence>
<sequence>MEMIKIEAILRLCALLTLLLAAIVMMTDNQTKTFFGYYKMRADYKLAKILKVSVYVYLIGAGYTLLQLVRCMAFMTKYEGDKLSCSSHILKWFYFSLDQVAAYVVFAIVCATLEISFLVLTGSKDLQWMKLCSKYVRFCVQIGGSIACGGVASILLAVISAISTFNLFRWYSPNFLCLKPKKIGIAATTS</sequence>
<evidence type="ECO:0000313" key="10">
    <source>
        <dbReference type="Proteomes" id="UP000813463"/>
    </source>
</evidence>
<reference evidence="11" key="2">
    <citation type="submission" date="2025-08" db="UniProtKB">
        <authorList>
            <consortium name="RefSeq"/>
        </authorList>
    </citation>
    <scope>IDENTIFICATION</scope>
    <source>
        <tissue evidence="11">Leaf</tissue>
    </source>
</reference>
<name>A0A9R0IHQ8_SPIOL</name>
<dbReference type="AlphaFoldDB" id="A0A9R0IHQ8"/>
<evidence type="ECO:0000256" key="6">
    <source>
        <dbReference type="ARBA" id="ARBA00022989"/>
    </source>
</evidence>
<feature type="transmembrane region" description="Helical" evidence="8">
    <location>
        <begin position="100"/>
        <end position="121"/>
    </location>
</feature>
<dbReference type="Proteomes" id="UP000813463">
    <property type="component" value="Chromosome 4"/>
</dbReference>
<comment type="subcellular location">
    <subcellularLocation>
        <location evidence="1 8">Cell membrane</location>
        <topology evidence="1 8">Multi-pass membrane protein</topology>
    </subcellularLocation>
</comment>
<keyword evidence="10" id="KW-1185">Reference proteome</keyword>
<protein>
    <recommendedName>
        <fullName evidence="8">CASP-like protein</fullName>
    </recommendedName>
</protein>
<evidence type="ECO:0000256" key="4">
    <source>
        <dbReference type="ARBA" id="ARBA00022475"/>
    </source>
</evidence>
<feature type="transmembrane region" description="Helical" evidence="8">
    <location>
        <begin position="46"/>
        <end position="66"/>
    </location>
</feature>
<gene>
    <name evidence="11" type="primary">LOC110788005</name>
</gene>
<dbReference type="RefSeq" id="XP_021848329.1">
    <property type="nucleotide sequence ID" value="XM_021992637.2"/>
</dbReference>
<evidence type="ECO:0000259" key="9">
    <source>
        <dbReference type="Pfam" id="PF04535"/>
    </source>
</evidence>